<protein>
    <submittedName>
        <fullName evidence="1">Uncharacterized protein</fullName>
    </submittedName>
</protein>
<reference evidence="1" key="2">
    <citation type="journal article" date="2015" name="Data Brief">
        <title>Shoot transcriptome of the giant reed, Arundo donax.</title>
        <authorList>
            <person name="Barrero R.A."/>
            <person name="Guerrero F.D."/>
            <person name="Moolhuijzen P."/>
            <person name="Goolsby J.A."/>
            <person name="Tidwell J."/>
            <person name="Bellgard S.E."/>
            <person name="Bellgard M.I."/>
        </authorList>
    </citation>
    <scope>NUCLEOTIDE SEQUENCE</scope>
    <source>
        <tissue evidence="1">Shoot tissue taken approximately 20 cm above the soil surface</tissue>
    </source>
</reference>
<accession>A0A0A8YDJ8</accession>
<proteinExistence type="predicted"/>
<evidence type="ECO:0000313" key="1">
    <source>
        <dbReference type="EMBL" id="JAD21142.1"/>
    </source>
</evidence>
<dbReference type="AlphaFoldDB" id="A0A0A8YDJ8"/>
<reference evidence="1" key="1">
    <citation type="submission" date="2014-09" db="EMBL/GenBank/DDBJ databases">
        <authorList>
            <person name="Magalhaes I.L.F."/>
            <person name="Oliveira U."/>
            <person name="Santos F.R."/>
            <person name="Vidigal T.H.D.A."/>
            <person name="Brescovit A.D."/>
            <person name="Santos A.J."/>
        </authorList>
    </citation>
    <scope>NUCLEOTIDE SEQUENCE</scope>
    <source>
        <tissue evidence="1">Shoot tissue taken approximately 20 cm above the soil surface</tissue>
    </source>
</reference>
<dbReference type="EMBL" id="GBRH01276753">
    <property type="protein sequence ID" value="JAD21142.1"/>
    <property type="molecule type" value="Transcribed_RNA"/>
</dbReference>
<name>A0A0A8YDJ8_ARUDO</name>
<sequence>MLFNLVLFQNWTSRPHTIFVLGLVDS</sequence>
<organism evidence="1">
    <name type="scientific">Arundo donax</name>
    <name type="common">Giant reed</name>
    <name type="synonym">Donax arundinaceus</name>
    <dbReference type="NCBI Taxonomy" id="35708"/>
    <lineage>
        <taxon>Eukaryota</taxon>
        <taxon>Viridiplantae</taxon>
        <taxon>Streptophyta</taxon>
        <taxon>Embryophyta</taxon>
        <taxon>Tracheophyta</taxon>
        <taxon>Spermatophyta</taxon>
        <taxon>Magnoliopsida</taxon>
        <taxon>Liliopsida</taxon>
        <taxon>Poales</taxon>
        <taxon>Poaceae</taxon>
        <taxon>PACMAD clade</taxon>
        <taxon>Arundinoideae</taxon>
        <taxon>Arundineae</taxon>
        <taxon>Arundo</taxon>
    </lineage>
</organism>